<dbReference type="SUPFAM" id="SSF53613">
    <property type="entry name" value="Ribokinase-like"/>
    <property type="match status" value="1"/>
</dbReference>
<comment type="caution">
    <text evidence="8">The sequence shown here is derived from an EMBL/GenBank/DDBJ whole genome shotgun (WGS) entry which is preliminary data.</text>
</comment>
<name>A0A2S4PQN4_9PEZI</name>
<dbReference type="Pfam" id="PF08543">
    <property type="entry name" value="Phos_pyr_kin"/>
    <property type="match status" value="1"/>
</dbReference>
<keyword evidence="3" id="KW-0808">Transferase</keyword>
<evidence type="ECO:0000256" key="4">
    <source>
        <dbReference type="ARBA" id="ARBA00022741"/>
    </source>
</evidence>
<evidence type="ECO:0000256" key="6">
    <source>
        <dbReference type="ARBA" id="ARBA00022840"/>
    </source>
</evidence>
<evidence type="ECO:0000256" key="5">
    <source>
        <dbReference type="ARBA" id="ARBA00022777"/>
    </source>
</evidence>
<proteinExistence type="inferred from homology"/>
<dbReference type="AlphaFoldDB" id="A0A2S4PQN4"/>
<dbReference type="PANTHER" id="PTHR10534">
    <property type="entry name" value="PYRIDOXAL KINASE"/>
    <property type="match status" value="1"/>
</dbReference>
<evidence type="ECO:0000256" key="2">
    <source>
        <dbReference type="ARBA" id="ARBA00012104"/>
    </source>
</evidence>
<dbReference type="GO" id="GO:0009443">
    <property type="term" value="P:pyridoxal 5'-phosphate salvage"/>
    <property type="evidence" value="ECO:0007669"/>
    <property type="project" value="InterPro"/>
</dbReference>
<evidence type="ECO:0000256" key="3">
    <source>
        <dbReference type="ARBA" id="ARBA00022679"/>
    </source>
</evidence>
<dbReference type="Proteomes" id="UP000237438">
    <property type="component" value="Unassembled WGS sequence"/>
</dbReference>
<dbReference type="InterPro" id="IPR029056">
    <property type="entry name" value="Ribokinase-like"/>
</dbReference>
<gene>
    <name evidence="8" type="ORF">EPUL_002666</name>
</gene>
<keyword evidence="4" id="KW-0547">Nucleotide-binding</keyword>
<dbReference type="PANTHER" id="PTHR10534:SF2">
    <property type="entry name" value="PYRIDOXAL KINASE"/>
    <property type="match status" value="1"/>
</dbReference>
<evidence type="ECO:0000256" key="1">
    <source>
        <dbReference type="ARBA" id="ARBA00008805"/>
    </source>
</evidence>
<dbReference type="GO" id="GO:0005829">
    <property type="term" value="C:cytosol"/>
    <property type="evidence" value="ECO:0007669"/>
    <property type="project" value="TreeGrafter"/>
</dbReference>
<dbReference type="CDD" id="cd01173">
    <property type="entry name" value="pyridoxal_pyridoxamine_kinase"/>
    <property type="match status" value="1"/>
</dbReference>
<evidence type="ECO:0000313" key="8">
    <source>
        <dbReference type="EMBL" id="POS84345.1"/>
    </source>
</evidence>
<reference evidence="8 9" key="1">
    <citation type="submission" date="2017-10" db="EMBL/GenBank/DDBJ databases">
        <title>Development of genomic resources for the powdery mildew, Erysiphe pulchra.</title>
        <authorList>
            <person name="Wadl P.A."/>
            <person name="Mack B.M."/>
            <person name="Moore G."/>
            <person name="Beltz S.B."/>
        </authorList>
    </citation>
    <scope>NUCLEOTIDE SEQUENCE [LARGE SCALE GENOMIC DNA]</scope>
    <source>
        <strain evidence="8">Cflorida</strain>
    </source>
</reference>
<dbReference type="OrthoDB" id="2104723at2759"/>
<sequence>MSFEIELPVPETKVLAISSHVAYGHVGNTMATLIMQSLGCEVAAINTVQLSNHLGYGQARGSRTTPSEIIEIWTGLNEVGLGDFDMLLSGYLPDEASIESVLHIAKESRRTHRKNSPDRLFWMLDPVMGDDGRLYVSEGIIPAYKRALQHADLILPNHFEAEILSEVKIFDIKTLKTAFTTLHSRFKVPHVLITSLNLIYPGFDEASLFVAGSSMKSDKSPRVFLVKVAKIDCFFSGTGDMFSALTLVRFREAICEIPGLIQTNHWLSMDNVRSIDLPLAKATEKSLASMHEILTISKKSRDIEMTDYYNKIGGVEAANANENASRNHRAALAKAAEVKILRNIQRLKYPIKMFKAVEI</sequence>
<keyword evidence="9" id="KW-1185">Reference proteome</keyword>
<organism evidence="8 9">
    <name type="scientific">Erysiphe pulchra</name>
    <dbReference type="NCBI Taxonomy" id="225359"/>
    <lineage>
        <taxon>Eukaryota</taxon>
        <taxon>Fungi</taxon>
        <taxon>Dikarya</taxon>
        <taxon>Ascomycota</taxon>
        <taxon>Pezizomycotina</taxon>
        <taxon>Leotiomycetes</taxon>
        <taxon>Erysiphales</taxon>
        <taxon>Erysiphaceae</taxon>
        <taxon>Erysiphe</taxon>
    </lineage>
</organism>
<dbReference type="InterPro" id="IPR013749">
    <property type="entry name" value="PM/HMP-P_kinase-1"/>
</dbReference>
<dbReference type="GO" id="GO:0005524">
    <property type="term" value="F:ATP binding"/>
    <property type="evidence" value="ECO:0007669"/>
    <property type="project" value="UniProtKB-KW"/>
</dbReference>
<feature type="domain" description="Pyridoxamine kinase/Phosphomethylpyrimidine kinase" evidence="7">
    <location>
        <begin position="122"/>
        <end position="224"/>
    </location>
</feature>
<dbReference type="EC" id="2.7.1.35" evidence="2"/>
<keyword evidence="5" id="KW-0418">Kinase</keyword>
<comment type="similarity">
    <text evidence="1">Belongs to the pyridoxine kinase family.</text>
</comment>
<dbReference type="GO" id="GO:0008478">
    <property type="term" value="F:pyridoxal kinase activity"/>
    <property type="evidence" value="ECO:0007669"/>
    <property type="project" value="UniProtKB-EC"/>
</dbReference>
<dbReference type="InterPro" id="IPR004625">
    <property type="entry name" value="PyrdxlKinase"/>
</dbReference>
<dbReference type="NCBIfam" id="TIGR00687">
    <property type="entry name" value="pyridox_kin"/>
    <property type="match status" value="1"/>
</dbReference>
<dbReference type="Gene3D" id="3.40.1190.20">
    <property type="match status" value="1"/>
</dbReference>
<accession>A0A2S4PQN4</accession>
<protein>
    <recommendedName>
        <fullName evidence="2">pyridoxal kinase</fullName>
        <ecNumber evidence="2">2.7.1.35</ecNumber>
    </recommendedName>
</protein>
<keyword evidence="6" id="KW-0067">ATP-binding</keyword>
<evidence type="ECO:0000313" key="9">
    <source>
        <dbReference type="Proteomes" id="UP000237438"/>
    </source>
</evidence>
<evidence type="ECO:0000259" key="7">
    <source>
        <dbReference type="Pfam" id="PF08543"/>
    </source>
</evidence>
<dbReference type="EMBL" id="PEDP01001059">
    <property type="protein sequence ID" value="POS84345.1"/>
    <property type="molecule type" value="Genomic_DNA"/>
</dbReference>
<dbReference type="STRING" id="225359.A0A2S4PQN4"/>